<sequence>MIKTKNNFIFCAFLLLPLQPVFAQSVEPISTDTRFVDAQVRGKAQNPAEGKWAVKTHLVWNEETDQLTRQTYEVWQSPLESELTFRWTPDVISDAKQGRVSGQGTVVWRDIGAATYEHDATVAIYMGHMREGKREGEGVYRHKSGFSYDGTWQAGKMHGTGYLTLTNGDHYVGGFKQGKLHGEGRLIDSDGTIFEGTFVDGKAQGEGLVKRSDDLEYLAVWKDGDEVAGSRNIVYEPKVLNAQLSDDFRVGVVLENRSGQSNFSNLSTSEKAAMYKSRATGETLSIFPASQRILDVWRGNAPLTMEAREAGDRHSGGGFLGIKKEDIKPVSLVFEFENKSRSDVRITSSSLLVDSSKTDRDPMLHAFKLIDDCSGPGEAFAPDFLLENFGWSEIENGKMTLQFVDTQDAPIGSPEVLNIPNFSEEAFVNLVPVLAKKGANVAALKRGHQCAAPASYTTESLNAAKRNCIKTVQSSAGELGPAMAVNVSGLQVGVKGNIDYQWRDNNGTPVNKSGSFKLQIPVGAHNMPLAECGEGGSPGDATVKIFRLKLDQENYRLRVPIKDTVPAGVTSRWRLAFEAEKNSNHRFRLQFNLSDGQTIVSRPIDLAYLRPRIPK</sequence>
<feature type="chain" id="PRO_5001689782" description="MORN repeat protein" evidence="2">
    <location>
        <begin position="24"/>
        <end position="615"/>
    </location>
</feature>
<dbReference type="EMBL" id="JAMC01000003">
    <property type="protein sequence ID" value="KEJ89661.1"/>
    <property type="molecule type" value="Genomic_DNA"/>
</dbReference>
<keyword evidence="4" id="KW-1185">Reference proteome</keyword>
<evidence type="ECO:0000313" key="3">
    <source>
        <dbReference type="EMBL" id="KEJ89661.1"/>
    </source>
</evidence>
<protein>
    <recommendedName>
        <fullName evidence="5">MORN repeat protein</fullName>
    </recommendedName>
</protein>
<dbReference type="Proteomes" id="UP000027734">
    <property type="component" value="Unassembled WGS sequence"/>
</dbReference>
<dbReference type="AlphaFoldDB" id="A0A073IJH1"/>
<evidence type="ECO:0000256" key="2">
    <source>
        <dbReference type="SAM" id="SignalP"/>
    </source>
</evidence>
<dbReference type="PANTHER" id="PTHR23084:SF263">
    <property type="entry name" value="MORN REPEAT-CONTAINING PROTEIN 1"/>
    <property type="match status" value="1"/>
</dbReference>
<reference evidence="3 4" key="1">
    <citation type="submission" date="2014-01" db="EMBL/GenBank/DDBJ databases">
        <title>Sulfitobacter donghicola JCM 14565 Genome Sequencing.</title>
        <authorList>
            <person name="Lai Q."/>
            <person name="Hong Z."/>
        </authorList>
    </citation>
    <scope>NUCLEOTIDE SEQUENCE [LARGE SCALE GENOMIC DNA]</scope>
    <source>
        <strain evidence="3 4">JCM 14565</strain>
    </source>
</reference>
<comment type="caution">
    <text evidence="3">The sequence shown here is derived from an EMBL/GenBank/DDBJ whole genome shotgun (WGS) entry which is preliminary data.</text>
</comment>
<keyword evidence="2" id="KW-0732">Signal</keyword>
<dbReference type="Gene3D" id="2.20.110.10">
    <property type="entry name" value="Histone H3 K4-specific methyltransferase SET7/9 N-terminal domain"/>
    <property type="match status" value="1"/>
</dbReference>
<dbReference type="SMART" id="SM00698">
    <property type="entry name" value="MORN"/>
    <property type="match status" value="4"/>
</dbReference>
<dbReference type="OrthoDB" id="7794320at2"/>
<proteinExistence type="predicted"/>
<evidence type="ECO:0000313" key="4">
    <source>
        <dbReference type="Proteomes" id="UP000027734"/>
    </source>
</evidence>
<evidence type="ECO:0000256" key="1">
    <source>
        <dbReference type="ARBA" id="ARBA00022737"/>
    </source>
</evidence>
<dbReference type="RefSeq" id="WP_025060411.1">
    <property type="nucleotide sequence ID" value="NZ_JAMC01000003.1"/>
</dbReference>
<feature type="signal peptide" evidence="2">
    <location>
        <begin position="1"/>
        <end position="23"/>
    </location>
</feature>
<dbReference type="eggNOG" id="COG4642">
    <property type="taxonomic scope" value="Bacteria"/>
</dbReference>
<gene>
    <name evidence="3" type="ORF">DSW25_11145</name>
</gene>
<accession>A0A073IJH1</accession>
<dbReference type="Pfam" id="PF02493">
    <property type="entry name" value="MORN"/>
    <property type="match status" value="4"/>
</dbReference>
<keyword evidence="1" id="KW-0677">Repeat</keyword>
<dbReference type="PANTHER" id="PTHR23084">
    <property type="entry name" value="PHOSPHATIDYLINOSITOL-4-PHOSPHATE 5-KINASE RELATED"/>
    <property type="match status" value="1"/>
</dbReference>
<dbReference type="STRING" id="1300350.Z948_3117"/>
<dbReference type="InterPro" id="IPR003409">
    <property type="entry name" value="MORN"/>
</dbReference>
<organism evidence="3 4">
    <name type="scientific">Sulfitobacter donghicola DSW-25 = KCTC 12864 = JCM 14565</name>
    <dbReference type="NCBI Taxonomy" id="1300350"/>
    <lineage>
        <taxon>Bacteria</taxon>
        <taxon>Pseudomonadati</taxon>
        <taxon>Pseudomonadota</taxon>
        <taxon>Alphaproteobacteria</taxon>
        <taxon>Rhodobacterales</taxon>
        <taxon>Roseobacteraceae</taxon>
        <taxon>Sulfitobacter</taxon>
    </lineage>
</organism>
<name>A0A073IJH1_9RHOB</name>
<dbReference type="SUPFAM" id="SSF82185">
    <property type="entry name" value="Histone H3 K4-specific methyltransferase SET7/9 N-terminal domain"/>
    <property type="match status" value="1"/>
</dbReference>
<evidence type="ECO:0008006" key="5">
    <source>
        <dbReference type="Google" id="ProtNLM"/>
    </source>
</evidence>